<dbReference type="Pfam" id="PF13847">
    <property type="entry name" value="Methyltransf_31"/>
    <property type="match status" value="1"/>
</dbReference>
<organism evidence="3">
    <name type="scientific">Cupriavidus oxalaticus</name>
    <dbReference type="NCBI Taxonomy" id="96344"/>
    <lineage>
        <taxon>Bacteria</taxon>
        <taxon>Pseudomonadati</taxon>
        <taxon>Pseudomonadota</taxon>
        <taxon>Betaproteobacteria</taxon>
        <taxon>Burkholderiales</taxon>
        <taxon>Burkholderiaceae</taxon>
        <taxon>Cupriavidus</taxon>
    </lineage>
</organism>
<dbReference type="Gene3D" id="1.10.10.10">
    <property type="entry name" value="Winged helix-like DNA-binding domain superfamily/Winged helix DNA-binding domain"/>
    <property type="match status" value="1"/>
</dbReference>
<evidence type="ECO:0000259" key="1">
    <source>
        <dbReference type="Pfam" id="PF13847"/>
    </source>
</evidence>
<feature type="domain" description="Methyltransferase" evidence="1">
    <location>
        <begin position="171"/>
        <end position="284"/>
    </location>
</feature>
<dbReference type="SUPFAM" id="SSF46785">
    <property type="entry name" value="Winged helix' DNA-binding domain"/>
    <property type="match status" value="1"/>
</dbReference>
<dbReference type="GO" id="GO:0008168">
    <property type="term" value="F:methyltransferase activity"/>
    <property type="evidence" value="ECO:0007669"/>
    <property type="project" value="UniProtKB-KW"/>
</dbReference>
<name>A0A375GEG0_9BURK</name>
<proteinExistence type="predicted"/>
<feature type="domain" description="S-adenosylmethionine-dependent methyltransferase Rv2258c-like winged HTH" evidence="2">
    <location>
        <begin position="28"/>
        <end position="95"/>
    </location>
</feature>
<keyword evidence="3" id="KW-0808">Transferase</keyword>
<dbReference type="Pfam" id="PF21320">
    <property type="entry name" value="WHD_Rv2258c"/>
    <property type="match status" value="1"/>
</dbReference>
<protein>
    <submittedName>
        <fullName evidence="3">S-adenosyl-L-methionine (SAM)-dependent methyltransferase PhcB</fullName>
    </submittedName>
</protein>
<reference evidence="3" key="1">
    <citation type="submission" date="2018-01" db="EMBL/GenBank/DDBJ databases">
        <authorList>
            <person name="Clerissi C."/>
        </authorList>
    </citation>
    <scope>NUCLEOTIDE SEQUENCE</scope>
    <source>
        <strain evidence="3">Cupriavidus oxalaticus LMG 2235</strain>
    </source>
</reference>
<dbReference type="InterPro" id="IPR053173">
    <property type="entry name" value="SAM-binding_MTase"/>
</dbReference>
<comment type="caution">
    <text evidence="3">The sequence shown here is derived from an EMBL/GenBank/DDBJ whole genome shotgun (WGS) entry which is preliminary data.</text>
</comment>
<dbReference type="Gene3D" id="3.40.50.150">
    <property type="entry name" value="Vaccinia Virus protein VP39"/>
    <property type="match status" value="1"/>
</dbReference>
<gene>
    <name evidence="3" type="primary">phcB</name>
    <name evidence="3" type="ORF">CO2235_90030</name>
</gene>
<dbReference type="InterPro" id="IPR036390">
    <property type="entry name" value="WH_DNA-bd_sf"/>
</dbReference>
<sequence>MMSVDEARLNAFMEKFVHDIGAVMHAATVVVGDELGLYKAMAEKPMTADVLAQKTRTDVRYLREWLSAQAASGYVDYDPDSAEFSLNEEQALALAQEGSPAFIPGAFQIAVAQFRAIPRMIDIFRNGRGLGWHEHDPALFHGTERFFRPGYAAHLVSEWIPALDGIEARLKDGASVADVGCGHGASTIIMAQAYPASRFVGFDYHEPSVRHATEAARRAGVGDRVRFEVASAKDYAGQDYDLVAVFDCLHDMGDPVGAARHVRETLRPDGAWLIVEPFANDKLEDNLNPVGRVFYSASTFICTPASRSQEVGLCLGAQAGEARLRGVAEQAGFGSFRRAAQTPFNLVYEARPLAPEAP</sequence>
<dbReference type="InterPro" id="IPR025714">
    <property type="entry name" value="Methyltranfer_dom"/>
</dbReference>
<dbReference type="CDD" id="cd02440">
    <property type="entry name" value="AdoMet_MTases"/>
    <property type="match status" value="1"/>
</dbReference>
<dbReference type="SUPFAM" id="SSF53335">
    <property type="entry name" value="S-adenosyl-L-methionine-dependent methyltransferases"/>
    <property type="match status" value="1"/>
</dbReference>
<evidence type="ECO:0000313" key="3">
    <source>
        <dbReference type="EMBL" id="SPC17156.1"/>
    </source>
</evidence>
<keyword evidence="3" id="KW-0489">Methyltransferase</keyword>
<dbReference type="AlphaFoldDB" id="A0A375GEG0"/>
<dbReference type="Proteomes" id="UP000256862">
    <property type="component" value="Chromosome CO2235"/>
</dbReference>
<evidence type="ECO:0000259" key="2">
    <source>
        <dbReference type="Pfam" id="PF21320"/>
    </source>
</evidence>
<accession>A0A375GEG0</accession>
<dbReference type="InterPro" id="IPR048711">
    <property type="entry name" value="WHD_Rv2258c"/>
</dbReference>
<dbReference type="InterPro" id="IPR029063">
    <property type="entry name" value="SAM-dependent_MTases_sf"/>
</dbReference>
<dbReference type="InterPro" id="IPR036388">
    <property type="entry name" value="WH-like_DNA-bd_sf"/>
</dbReference>
<dbReference type="PANTHER" id="PTHR45128:SF2">
    <property type="entry name" value="METHYLTRANSFERASE DOMAIN-CONTAINING PROTEIN"/>
    <property type="match status" value="1"/>
</dbReference>
<dbReference type="PANTHER" id="PTHR45128">
    <property type="entry name" value="METHYLTRANSFERASE TYPE 11"/>
    <property type="match status" value="1"/>
</dbReference>
<dbReference type="EMBL" id="OGUS01000131">
    <property type="protein sequence ID" value="SPC17156.1"/>
    <property type="molecule type" value="Genomic_DNA"/>
</dbReference>
<dbReference type="GO" id="GO:0032259">
    <property type="term" value="P:methylation"/>
    <property type="evidence" value="ECO:0007669"/>
    <property type="project" value="UniProtKB-KW"/>
</dbReference>